<dbReference type="PANTHER" id="PTHR12308">
    <property type="entry name" value="ANOCTAMIN"/>
    <property type="match status" value="1"/>
</dbReference>
<reference evidence="9" key="1">
    <citation type="journal article" date="2020" name="J Insects Food Feed">
        <title>The yellow mealworm (Tenebrio molitor) genome: a resource for the emerging insects as food and feed industry.</title>
        <authorList>
            <person name="Eriksson T."/>
            <person name="Andere A."/>
            <person name="Kelstrup H."/>
            <person name="Emery V."/>
            <person name="Picard C."/>
        </authorList>
    </citation>
    <scope>NUCLEOTIDE SEQUENCE</scope>
    <source>
        <strain evidence="9">Stoneville</strain>
        <tissue evidence="9">Whole head</tissue>
    </source>
</reference>
<evidence type="ECO:0000313" key="10">
    <source>
        <dbReference type="Proteomes" id="UP000719412"/>
    </source>
</evidence>
<name>A0A8J6HCI6_TENMO</name>
<feature type="transmembrane region" description="Helical" evidence="6">
    <location>
        <begin position="822"/>
        <end position="842"/>
    </location>
</feature>
<gene>
    <name evidence="9" type="ORF">GEV33_010512</name>
</gene>
<feature type="domain" description="Anoctamin transmembrane" evidence="8">
    <location>
        <begin position="626"/>
        <end position="1041"/>
    </location>
</feature>
<feature type="transmembrane region" description="Helical" evidence="6">
    <location>
        <begin position="744"/>
        <end position="766"/>
    </location>
</feature>
<keyword evidence="4 6" id="KW-1133">Transmembrane helix</keyword>
<evidence type="ECO:0000256" key="2">
    <source>
        <dbReference type="ARBA" id="ARBA00009671"/>
    </source>
</evidence>
<dbReference type="InterPro" id="IPR049452">
    <property type="entry name" value="Anoctamin_TM"/>
</dbReference>
<dbReference type="InterPro" id="IPR007632">
    <property type="entry name" value="Anoctamin"/>
</dbReference>
<comment type="subcellular location">
    <subcellularLocation>
        <location evidence="1 6">Membrane</location>
        <topology evidence="1 6">Multi-pass membrane protein</topology>
    </subcellularLocation>
</comment>
<keyword evidence="10" id="KW-1185">Reference proteome</keyword>
<keyword evidence="5 6" id="KW-0472">Membrane</keyword>
<reference evidence="9" key="2">
    <citation type="submission" date="2021-08" db="EMBL/GenBank/DDBJ databases">
        <authorList>
            <person name="Eriksson T."/>
        </authorList>
    </citation>
    <scope>NUCLEOTIDE SEQUENCE</scope>
    <source>
        <strain evidence="9">Stoneville</strain>
        <tissue evidence="9">Whole head</tissue>
    </source>
</reference>
<feature type="transmembrane region" description="Helical" evidence="6">
    <location>
        <begin position="791"/>
        <end position="810"/>
    </location>
</feature>
<keyword evidence="3 6" id="KW-0812">Transmembrane</keyword>
<sequence length="1662" mass="189679">METGSSSRYGDAFEQDNSPRQISTTLDKNKEMLITVDRYRFYQGVPLDRSRSAIRPPPKTDNVYSYKRKSNDLAGVSSTSSPNKMYVRRRNLNLIPAPLELGGHSKARGKNVQATINHSGGDAAVIVAKGKQFRVLMMSCLPCFEYLHLLSIVSQVSTVIFKYNWAVPNHPLPPPPPSSRHIALQTTPHEKLIVVRNSCLTMSSNRSTLSLPAQQMPPEFDDTWPDEESDPHISKLWAIHRTIHNLRGKMSKQQLDASDVMSDEFDEGTSLPPTYLVLKVASDIKENTLTWLIDKIRGKRRDGGAELIVMRQPTDPEDGWVLHLSASKIKFLETAEEMELMKVDKSGVIREFTVNQLEDFVPEGMHVDDLLTLAERQTIVRHELENIRALAEDEHIPGYPTYALYEGQSIFQVCVKWKIIMKVYPLHDQEHLKKLGKKWYMSPFGEQPIEEIRLYFGEAIALYFTFLGYYTATLIVPVLCGLLQLMVYSDTMSLFCVFNVVWVTLVLELISSSGSLGAATECAGFSRVFLEDCRRSKGADARHMSENSFLKGGGGWGGARGDLMKTQHDKLCAKLMAFPCKSWASRDRSTWCTAPNGYVVLAVAFQLRLLQRVRAPSKVSRPPPPLEIWKRKSNELAFRWGTIGMTSLDEPRPNFRGSMGYDAVTGKLQPQHPRYFTYMKVGTRGGRLFSNIAPFIQALLPVNGAMYCVSIPIVFLCLVAAFVMMLASFWAEEYLKQTRASDDYVILVPSIVYSILVYVVNCYYRVLATFLTEWENHRTQSQYDRHRVTKLVLFEFVNNFMSLFYIAFIIRDMDMLRSQLKTMLIIFQLISHLQEALLPLAFKYYGSKFAALKKRLFSSKKRPKSKFYKFPTEEQLAPVLQSLPQIPIDDSRLPDATKEGEMEDYEGTYDDYLELFIQFGYVFLFSPVYPVAAFWALFNNILEIRADAFKLCKIFQRPMSRPVKDIGAWQRCFEILGAMSIMTNCGLLCLSPELKRSAPDVGQVEWVLFFVFLEHLLLGVRYLLHITISDKPEWVRVALAKKNYDSKQALKFERKSSPVHGLMKSSGVRREFADAILKRNVRCFPAEFFRIGKGPGGAISLIGGTVDFVEIQRFPEVSEKSTSANEKVQNNTRDPQPLIIEGDGIFRIDRHGACLGGVPARTNYPAISTHLWSSWNGKCVHPGPFSKEQTEEERGKMYALFVDFRVAFDKVHTEKMRERGISEWLERKKVNAEWFKTTKRVRQGCPLRKAQEGGSVVGKGSVCGSRGNSGKECERKEEMMKSLRKYVRKKKLVKIMVFKKRKRKSEENEWKREGRKIERMREIKYLGYTFNEKTTDKVHMREIVRKMNKRNVRLRSEGRAGKRATKFEDKMDGREECRILTECWREKKMNKEKEEREKYCQRNGYASEEVERLRAKGRWMNVELSERDKDRQARKKGENQRIQLPPGVVLNPAGVTFQADRSEQADLAPVAPFWTASLRESIKWWSTERKKKKQKKKKKKKKKRDGVGARVTACIHTYRRCSTSSSTPPPRIDCCALMMPTGLFALLAAALVAACHGLLELPDTSGIDGQLTANLAVDHFFSLWLVFNNEDVRTSDAAALEAKFEFAYPAALLRSYGHNLTLGTAAADAATDNTIFYTGTKGKTPTWAPYLDPPGKLTEKLF</sequence>
<organism evidence="9 10">
    <name type="scientific">Tenebrio molitor</name>
    <name type="common">Yellow mealworm beetle</name>
    <dbReference type="NCBI Taxonomy" id="7067"/>
    <lineage>
        <taxon>Eukaryota</taxon>
        <taxon>Metazoa</taxon>
        <taxon>Ecdysozoa</taxon>
        <taxon>Arthropoda</taxon>
        <taxon>Hexapoda</taxon>
        <taxon>Insecta</taxon>
        <taxon>Pterygota</taxon>
        <taxon>Neoptera</taxon>
        <taxon>Endopterygota</taxon>
        <taxon>Coleoptera</taxon>
        <taxon>Polyphaga</taxon>
        <taxon>Cucujiformia</taxon>
        <taxon>Tenebrionidae</taxon>
        <taxon>Tenebrio</taxon>
    </lineage>
</organism>
<feature type="transmembrane region" description="Helical" evidence="6">
    <location>
        <begin position="713"/>
        <end position="732"/>
    </location>
</feature>
<evidence type="ECO:0000259" key="8">
    <source>
        <dbReference type="Pfam" id="PF04547"/>
    </source>
</evidence>
<dbReference type="EMBL" id="JABDTM020026176">
    <property type="protein sequence ID" value="KAH0812279.1"/>
    <property type="molecule type" value="Genomic_DNA"/>
</dbReference>
<evidence type="ECO:0000256" key="7">
    <source>
        <dbReference type="SAM" id="MobiDB-lite"/>
    </source>
</evidence>
<evidence type="ECO:0000256" key="1">
    <source>
        <dbReference type="ARBA" id="ARBA00004141"/>
    </source>
</evidence>
<evidence type="ECO:0000256" key="5">
    <source>
        <dbReference type="ARBA" id="ARBA00023136"/>
    </source>
</evidence>
<proteinExistence type="inferred from homology"/>
<dbReference type="GO" id="GO:0005886">
    <property type="term" value="C:plasma membrane"/>
    <property type="evidence" value="ECO:0007669"/>
    <property type="project" value="TreeGrafter"/>
</dbReference>
<accession>A0A8J6HCI6</accession>
<evidence type="ECO:0000256" key="3">
    <source>
        <dbReference type="ARBA" id="ARBA00022692"/>
    </source>
</evidence>
<feature type="domain" description="Anoctamin transmembrane" evidence="8">
    <location>
        <begin position="452"/>
        <end position="508"/>
    </location>
</feature>
<dbReference type="PANTHER" id="PTHR12308:SF74">
    <property type="entry name" value="ANOCTAMIN"/>
    <property type="match status" value="1"/>
</dbReference>
<feature type="transmembrane region" description="Helical" evidence="6">
    <location>
        <begin position="915"/>
        <end position="938"/>
    </location>
</feature>
<comment type="caution">
    <text evidence="9">The sequence shown here is derived from an EMBL/GenBank/DDBJ whole genome shotgun (WGS) entry which is preliminary data.</text>
</comment>
<evidence type="ECO:0000313" key="9">
    <source>
        <dbReference type="EMBL" id="KAH0812279.1"/>
    </source>
</evidence>
<dbReference type="Proteomes" id="UP000719412">
    <property type="component" value="Unassembled WGS sequence"/>
</dbReference>
<evidence type="ECO:0000256" key="6">
    <source>
        <dbReference type="RuleBase" id="RU280814"/>
    </source>
</evidence>
<feature type="region of interest" description="Disordered" evidence="7">
    <location>
        <begin position="1"/>
        <end position="22"/>
    </location>
</feature>
<dbReference type="GO" id="GO:0005254">
    <property type="term" value="F:chloride channel activity"/>
    <property type="evidence" value="ECO:0007669"/>
    <property type="project" value="TreeGrafter"/>
</dbReference>
<comment type="caution">
    <text evidence="6">Lacks conserved residue(s) required for the propagation of feature annotation.</text>
</comment>
<evidence type="ECO:0000256" key="4">
    <source>
        <dbReference type="ARBA" id="ARBA00022989"/>
    </source>
</evidence>
<comment type="similarity">
    <text evidence="2 6">Belongs to the anoctamin family.</text>
</comment>
<protein>
    <recommendedName>
        <fullName evidence="6">Anoctamin</fullName>
    </recommendedName>
</protein>
<feature type="transmembrane region" description="Helical" evidence="6">
    <location>
        <begin position="460"/>
        <end position="486"/>
    </location>
</feature>
<dbReference type="Pfam" id="PF04547">
    <property type="entry name" value="Anoctamin"/>
    <property type="match status" value="2"/>
</dbReference>